<proteinExistence type="predicted"/>
<dbReference type="Gene3D" id="3.30.420.10">
    <property type="entry name" value="Ribonuclease H-like superfamily/Ribonuclease H"/>
    <property type="match status" value="1"/>
</dbReference>
<evidence type="ECO:0000256" key="1">
    <source>
        <dbReference type="ARBA" id="ARBA00022722"/>
    </source>
</evidence>
<feature type="domain" description="Exonuclease" evidence="3">
    <location>
        <begin position="1"/>
        <end position="140"/>
    </location>
</feature>
<dbReference type="InterPro" id="IPR013520">
    <property type="entry name" value="Ribonucl_H"/>
</dbReference>
<evidence type="ECO:0000259" key="3">
    <source>
        <dbReference type="SMART" id="SM00479"/>
    </source>
</evidence>
<dbReference type="GO" id="GO:0045004">
    <property type="term" value="P:DNA replication proofreading"/>
    <property type="evidence" value="ECO:0007669"/>
    <property type="project" value="TreeGrafter"/>
</dbReference>
<sequence>MVNGRLLASEAFDQKVDPQRPIPPASTAIHGLTDADVIGAPPLDIVLTRFRDYIGEAVLLAHNAAFDLLAISHKGVAFDIPVIDTLLISRALDEALDGHDLDSLAQRYDLAFPPGTRHTALGDARVTAELWLALLPRLEARGVDTLEQLLTLQANAFDRQDASAL</sequence>
<evidence type="ECO:0000313" key="5">
    <source>
        <dbReference type="Proteomes" id="UP000320231"/>
    </source>
</evidence>
<dbReference type="KEGG" id="hsr:HSBAA_28380"/>
<keyword evidence="1" id="KW-0540">Nuclease</keyword>
<dbReference type="GO" id="GO:0003676">
    <property type="term" value="F:nucleic acid binding"/>
    <property type="evidence" value="ECO:0007669"/>
    <property type="project" value="InterPro"/>
</dbReference>
<dbReference type="GO" id="GO:0008408">
    <property type="term" value="F:3'-5' exonuclease activity"/>
    <property type="evidence" value="ECO:0007669"/>
    <property type="project" value="TreeGrafter"/>
</dbReference>
<evidence type="ECO:0000256" key="2">
    <source>
        <dbReference type="ARBA" id="ARBA00022839"/>
    </source>
</evidence>
<keyword evidence="2" id="KW-0378">Hydrolase</keyword>
<dbReference type="InterPro" id="IPR012337">
    <property type="entry name" value="RNaseH-like_sf"/>
</dbReference>
<dbReference type="PANTHER" id="PTHR30231:SF37">
    <property type="entry name" value="EXODEOXYRIBONUCLEASE 10"/>
    <property type="match status" value="1"/>
</dbReference>
<dbReference type="EMBL" id="AP019514">
    <property type="protein sequence ID" value="BBI61532.1"/>
    <property type="molecule type" value="Genomic_DNA"/>
</dbReference>
<dbReference type="AlphaFoldDB" id="A0A455U5X6"/>
<gene>
    <name evidence="4" type="ORF">HSBAA_28380</name>
</gene>
<organism evidence="4 5">
    <name type="scientific">Vreelandella sulfidaeris</name>
    <dbReference type="NCBI Taxonomy" id="115553"/>
    <lineage>
        <taxon>Bacteria</taxon>
        <taxon>Pseudomonadati</taxon>
        <taxon>Pseudomonadota</taxon>
        <taxon>Gammaproteobacteria</taxon>
        <taxon>Oceanospirillales</taxon>
        <taxon>Halomonadaceae</taxon>
        <taxon>Vreelandella</taxon>
    </lineage>
</organism>
<dbReference type="InterPro" id="IPR036397">
    <property type="entry name" value="RNaseH_sf"/>
</dbReference>
<protein>
    <recommendedName>
        <fullName evidence="3">Exonuclease domain-containing protein</fullName>
    </recommendedName>
</protein>
<accession>A0A455U5X6</accession>
<name>A0A455U5X6_9GAMM</name>
<dbReference type="SMART" id="SM00479">
    <property type="entry name" value="EXOIII"/>
    <property type="match status" value="1"/>
</dbReference>
<dbReference type="Proteomes" id="UP000320231">
    <property type="component" value="Chromosome"/>
</dbReference>
<dbReference type="Pfam" id="PF00929">
    <property type="entry name" value="RNase_T"/>
    <property type="match status" value="1"/>
</dbReference>
<dbReference type="PANTHER" id="PTHR30231">
    <property type="entry name" value="DNA POLYMERASE III SUBUNIT EPSILON"/>
    <property type="match status" value="1"/>
</dbReference>
<reference evidence="4 5" key="1">
    <citation type="journal article" date="2019" name="Microbiol. Resour. Announc.">
        <title>Complete Genome Sequence of Halomonas sulfidaeris Strain Esulfide1 Isolated from a Metal Sulfide Rock at a Depth of 2,200 Meters, Obtained Using Nanopore Sequencing.</title>
        <authorList>
            <person name="Saito M."/>
            <person name="Nishigata A."/>
            <person name="Galipon J."/>
            <person name="Arakawa K."/>
        </authorList>
    </citation>
    <scope>NUCLEOTIDE SEQUENCE [LARGE SCALE GENOMIC DNA]</scope>
    <source>
        <strain evidence="4 5">ATCC BAA-803</strain>
    </source>
</reference>
<dbReference type="SUPFAM" id="SSF53098">
    <property type="entry name" value="Ribonuclease H-like"/>
    <property type="match status" value="1"/>
</dbReference>
<dbReference type="GO" id="GO:0005829">
    <property type="term" value="C:cytosol"/>
    <property type="evidence" value="ECO:0007669"/>
    <property type="project" value="TreeGrafter"/>
</dbReference>
<evidence type="ECO:0000313" key="4">
    <source>
        <dbReference type="EMBL" id="BBI61532.1"/>
    </source>
</evidence>
<dbReference type="CDD" id="cd06127">
    <property type="entry name" value="DEDDh"/>
    <property type="match status" value="1"/>
</dbReference>
<keyword evidence="2" id="KW-0269">Exonuclease</keyword>